<evidence type="ECO:0000313" key="3">
    <source>
        <dbReference type="EMBL" id="XDV61171.1"/>
    </source>
</evidence>
<dbReference type="RefSeq" id="WP_369726511.1">
    <property type="nucleotide sequence ID" value="NZ_CP165734.1"/>
</dbReference>
<sequence>MSADPDVRQPGCQHLTGAYLSDHSDLDLLWGDGNKPASTLPSDIARQAPMRLDQEIICAAGGEQWRELTNRRHGRTPGEARRRCPQHDASRRDHCPRPTRGYHLSATGRP</sequence>
<dbReference type="AlphaFoldDB" id="A0AB39XUH9"/>
<evidence type="ECO:0000256" key="1">
    <source>
        <dbReference type="SAM" id="MobiDB-lite"/>
    </source>
</evidence>
<gene>
    <name evidence="3" type="ORF">AB8Z38_16890</name>
</gene>
<dbReference type="GO" id="GO:0016740">
    <property type="term" value="F:transferase activity"/>
    <property type="evidence" value="ECO:0007669"/>
    <property type="project" value="UniProtKB-KW"/>
</dbReference>
<feature type="compositionally biased region" description="Basic and acidic residues" evidence="1">
    <location>
        <begin position="71"/>
        <end position="96"/>
    </location>
</feature>
<organism evidence="3">
    <name type="scientific">Bradyrhizobium sp. LLZ17</name>
    <dbReference type="NCBI Taxonomy" id="3239388"/>
    <lineage>
        <taxon>Bacteria</taxon>
        <taxon>Pseudomonadati</taxon>
        <taxon>Pseudomonadota</taxon>
        <taxon>Alphaproteobacteria</taxon>
        <taxon>Hyphomicrobiales</taxon>
        <taxon>Nitrobacteraceae</taxon>
        <taxon>Bradyrhizobium</taxon>
    </lineage>
</organism>
<accession>A0AB39XUH9</accession>
<evidence type="ECO:0000259" key="2">
    <source>
        <dbReference type="Pfam" id="PF10620"/>
    </source>
</evidence>
<dbReference type="EMBL" id="CP165734">
    <property type="protein sequence ID" value="XDV61171.1"/>
    <property type="molecule type" value="Genomic_DNA"/>
</dbReference>
<dbReference type="InterPro" id="IPR049180">
    <property type="entry name" value="MdcG_C"/>
</dbReference>
<proteinExistence type="predicted"/>
<reference evidence="3" key="1">
    <citation type="submission" date="2024-08" db="EMBL/GenBank/DDBJ databases">
        <authorList>
            <person name="Chaddad Z."/>
            <person name="Lamrabet M."/>
            <person name="Bouhnik O."/>
            <person name="Alami S."/>
            <person name="Wipf D."/>
            <person name="Courty P.E."/>
            <person name="Missbah El Idrissi M."/>
        </authorList>
    </citation>
    <scope>NUCLEOTIDE SEQUENCE</scope>
    <source>
        <strain evidence="3">LLZ17</strain>
    </source>
</reference>
<feature type="region of interest" description="Disordered" evidence="1">
    <location>
        <begin position="71"/>
        <end position="110"/>
    </location>
</feature>
<protein>
    <submittedName>
        <fullName evidence="3">Phosphoribosyl-dephospho-CoA transferase MdcG domain-containing protein</fullName>
    </submittedName>
</protein>
<feature type="domain" description="Phosphoribosyl-dephospho-CoA transferase MdcG C-terminal" evidence="2">
    <location>
        <begin position="12"/>
        <end position="72"/>
    </location>
</feature>
<keyword evidence="3" id="KW-0808">Transferase</keyword>
<dbReference type="Pfam" id="PF10620">
    <property type="entry name" value="MdcG"/>
    <property type="match status" value="1"/>
</dbReference>
<name>A0AB39XUH9_9BRAD</name>